<proteinExistence type="predicted"/>
<organism evidence="1 2">
    <name type="scientific">Candidatus Methylacidiphilum infernorum</name>
    <dbReference type="NCBI Taxonomy" id="511746"/>
    <lineage>
        <taxon>Bacteria</taxon>
        <taxon>Pseudomonadati</taxon>
        <taxon>Verrucomicrobiota</taxon>
        <taxon>Methylacidiphilae</taxon>
        <taxon>Methylacidiphilales</taxon>
        <taxon>Methylacidiphilaceae</taxon>
        <taxon>Methylacidiphilum (ex Ratnadevi et al. 2023)</taxon>
    </lineage>
</organism>
<keyword evidence="2" id="KW-1185">Reference proteome</keyword>
<dbReference type="Proteomes" id="UP000663088">
    <property type="component" value="Chromosome"/>
</dbReference>
<protein>
    <submittedName>
        <fullName evidence="1">Uncharacterized protein</fullName>
    </submittedName>
</protein>
<dbReference type="EMBL" id="CP065956">
    <property type="protein sequence ID" value="QSR87493.1"/>
    <property type="molecule type" value="Genomic_DNA"/>
</dbReference>
<gene>
    <name evidence="1" type="ORF">EM20IM_04000</name>
</gene>
<evidence type="ECO:0000313" key="1">
    <source>
        <dbReference type="EMBL" id="QSR87493.1"/>
    </source>
</evidence>
<sequence length="120" mass="13508">MAMELIDQGLLLHRSSTKLLRLDIARRYPEVAYADRCGFLTAVNVLGTTPEFQFILQAVLQDGSKVQIGLIKGYRKGFTPAFQPNFKPLMVTSLCLTGTTWNTAFIIITAKMNEHFSWIP</sequence>
<accession>A0ABX7PXP2</accession>
<evidence type="ECO:0000313" key="2">
    <source>
        <dbReference type="Proteomes" id="UP000663088"/>
    </source>
</evidence>
<name>A0ABX7PXP2_9BACT</name>
<reference evidence="1 2" key="1">
    <citation type="submission" date="2020-12" db="EMBL/GenBank/DDBJ databases">
        <authorList>
            <person name="Awala S.I."/>
            <person name="Gwak J.-H."/>
            <person name="Kim S.-J."/>
            <person name="Rhee S.-K."/>
        </authorList>
    </citation>
    <scope>NUCLEOTIDE SEQUENCE [LARGE SCALE GENOMIC DNA]</scope>
    <source>
        <strain evidence="1 2">IT5</strain>
    </source>
</reference>
<dbReference type="RefSeq" id="WP_206847940.1">
    <property type="nucleotide sequence ID" value="NZ_CP065956.1"/>
</dbReference>